<reference evidence="5" key="1">
    <citation type="submission" date="2020-09" db="EMBL/GenBank/DDBJ databases">
        <title>Sphingomonas sp., a new species isolated from pork steak.</title>
        <authorList>
            <person name="Heidler von Heilborn D."/>
        </authorList>
    </citation>
    <scope>NUCLEOTIDE SEQUENCE [LARGE SCALE GENOMIC DNA]</scope>
</reference>
<gene>
    <name evidence="4" type="ORF">H5J25_04490</name>
</gene>
<dbReference type="KEGG" id="sari:H5J25_04490"/>
<accession>A0A974NW35</accession>
<evidence type="ECO:0000313" key="4">
    <source>
        <dbReference type="EMBL" id="QQV78006.1"/>
    </source>
</evidence>
<feature type="chain" id="PRO_5037938151" description="Gluconolactonase" evidence="3">
    <location>
        <begin position="23"/>
        <end position="361"/>
    </location>
</feature>
<dbReference type="InterPro" id="IPR017996">
    <property type="entry name" value="MRJP/yellow-related"/>
</dbReference>
<sequence length="361" mass="39777">MKLRLLLAAAALPLAVASPAHGQRITQVAAFDQEVTGVAAAQDGRMFVNFPRWNADVPISVAEVRRDGSIAAYPNVEWNSWRNSSSSQIDPRTHFVNVQSVVADKKGNLWVLDPGAPNAEKVLPGAAKLVRIDLATNQVARTYAFDETVAPADSYLNDIRFTADGRYAFMTDSGRGALVMLDIESGVATRVLDRHPSTMMDPTVLVATDGRPLRRPDGRQPMFHADSIELSADGQYLLWQALTGKTIYRVPVAQLTRPDATSDSIARSVEKVAENRVADGYLRLRDGRLLITAPEENAVRVMGPDGTVTTLVQDRRLRWPDSMAELPDGQVLLTTSRIQDNDWFKPDNRPGVATQLWRVRP</sequence>
<dbReference type="EMBL" id="CP061035">
    <property type="protein sequence ID" value="QQV78006.1"/>
    <property type="molecule type" value="Genomic_DNA"/>
</dbReference>
<dbReference type="SUPFAM" id="SSF101898">
    <property type="entry name" value="NHL repeat"/>
    <property type="match status" value="1"/>
</dbReference>
<dbReference type="InterPro" id="IPR011042">
    <property type="entry name" value="6-blade_b-propeller_TolB-like"/>
</dbReference>
<keyword evidence="2" id="KW-0964">Secreted</keyword>
<dbReference type="Gene3D" id="2.120.10.30">
    <property type="entry name" value="TolB, C-terminal domain"/>
    <property type="match status" value="1"/>
</dbReference>
<dbReference type="PANTHER" id="PTHR10009:SF18">
    <property type="entry name" value="PROTEIN YELLOW-LIKE PROTEIN"/>
    <property type="match status" value="1"/>
</dbReference>
<evidence type="ECO:0000313" key="5">
    <source>
        <dbReference type="Proteomes" id="UP000595894"/>
    </source>
</evidence>
<evidence type="ECO:0000256" key="2">
    <source>
        <dbReference type="ARBA" id="ARBA00022525"/>
    </source>
</evidence>
<evidence type="ECO:0008006" key="6">
    <source>
        <dbReference type="Google" id="ProtNLM"/>
    </source>
</evidence>
<comment type="subcellular location">
    <subcellularLocation>
        <location evidence="1">Secreted</location>
    </subcellularLocation>
</comment>
<dbReference type="Proteomes" id="UP000595894">
    <property type="component" value="Chromosome"/>
</dbReference>
<dbReference type="PANTHER" id="PTHR10009">
    <property type="entry name" value="PROTEIN YELLOW-RELATED"/>
    <property type="match status" value="1"/>
</dbReference>
<protein>
    <recommendedName>
        <fullName evidence="6">Gluconolactonase</fullName>
    </recommendedName>
</protein>
<evidence type="ECO:0000256" key="3">
    <source>
        <dbReference type="SAM" id="SignalP"/>
    </source>
</evidence>
<organism evidence="4 5">
    <name type="scientific">Sphingomonas aliaeris</name>
    <dbReference type="NCBI Taxonomy" id="2759526"/>
    <lineage>
        <taxon>Bacteria</taxon>
        <taxon>Pseudomonadati</taxon>
        <taxon>Pseudomonadota</taxon>
        <taxon>Alphaproteobacteria</taxon>
        <taxon>Sphingomonadales</taxon>
        <taxon>Sphingomonadaceae</taxon>
        <taxon>Sphingomonas</taxon>
    </lineage>
</organism>
<evidence type="ECO:0000256" key="1">
    <source>
        <dbReference type="ARBA" id="ARBA00004613"/>
    </source>
</evidence>
<dbReference type="GO" id="GO:0005576">
    <property type="term" value="C:extracellular region"/>
    <property type="evidence" value="ECO:0007669"/>
    <property type="project" value="UniProtKB-SubCell"/>
</dbReference>
<keyword evidence="5" id="KW-1185">Reference proteome</keyword>
<keyword evidence="3" id="KW-0732">Signal</keyword>
<proteinExistence type="predicted"/>
<dbReference type="AlphaFoldDB" id="A0A974NW35"/>
<name>A0A974NW35_9SPHN</name>
<dbReference type="Pfam" id="PF03022">
    <property type="entry name" value="MRJP"/>
    <property type="match status" value="1"/>
</dbReference>
<feature type="signal peptide" evidence="3">
    <location>
        <begin position="1"/>
        <end position="22"/>
    </location>
</feature>